<sequence length="133" mass="13403">MPPPGPSNAGSTSTSTYTTPPERSSAGRRRTVVRDQPVAVASDRNPARPSSASASSNALSSVDSSTGPVTRFAADGDSCTHCSAVSGPFFVSGLSFPPKNGCSTRCALTPVTRGVRGRRDSTVDSAAGVSVTA</sequence>
<dbReference type="EMBL" id="BAAAIH010000093">
    <property type="protein sequence ID" value="GAA1302962.1"/>
    <property type="molecule type" value="Genomic_DNA"/>
</dbReference>
<feature type="region of interest" description="Disordered" evidence="1">
    <location>
        <begin position="1"/>
        <end position="70"/>
    </location>
</feature>
<evidence type="ECO:0000313" key="3">
    <source>
        <dbReference type="Proteomes" id="UP001500282"/>
    </source>
</evidence>
<reference evidence="3" key="1">
    <citation type="journal article" date="2019" name="Int. J. Syst. Evol. Microbiol.">
        <title>The Global Catalogue of Microorganisms (GCM) 10K type strain sequencing project: providing services to taxonomists for standard genome sequencing and annotation.</title>
        <authorList>
            <consortium name="The Broad Institute Genomics Platform"/>
            <consortium name="The Broad Institute Genome Sequencing Center for Infectious Disease"/>
            <person name="Wu L."/>
            <person name="Ma J."/>
        </authorList>
    </citation>
    <scope>NUCLEOTIDE SEQUENCE [LARGE SCALE GENOMIC DNA]</scope>
    <source>
        <strain evidence="3">JCM 11448</strain>
    </source>
</reference>
<evidence type="ECO:0000313" key="2">
    <source>
        <dbReference type="EMBL" id="GAA1302962.1"/>
    </source>
</evidence>
<accession>A0ABP4I4X1</accession>
<comment type="caution">
    <text evidence="2">The sequence shown here is derived from an EMBL/GenBank/DDBJ whole genome shotgun (WGS) entry which is preliminary data.</text>
</comment>
<feature type="compositionally biased region" description="Low complexity" evidence="1">
    <location>
        <begin position="11"/>
        <end position="24"/>
    </location>
</feature>
<protein>
    <submittedName>
        <fullName evidence="2">Uncharacterized protein</fullName>
    </submittedName>
</protein>
<name>A0ABP4I4X1_9ACTN</name>
<feature type="compositionally biased region" description="Low complexity" evidence="1">
    <location>
        <begin position="41"/>
        <end position="65"/>
    </location>
</feature>
<dbReference type="Proteomes" id="UP001500282">
    <property type="component" value="Unassembled WGS sequence"/>
</dbReference>
<keyword evidence="3" id="KW-1185">Reference proteome</keyword>
<organism evidence="2 3">
    <name type="scientific">Streptomyces javensis</name>
    <dbReference type="NCBI Taxonomy" id="114698"/>
    <lineage>
        <taxon>Bacteria</taxon>
        <taxon>Bacillati</taxon>
        <taxon>Actinomycetota</taxon>
        <taxon>Actinomycetes</taxon>
        <taxon>Kitasatosporales</taxon>
        <taxon>Streptomycetaceae</taxon>
        <taxon>Streptomyces</taxon>
        <taxon>Streptomyces violaceusniger group</taxon>
    </lineage>
</organism>
<proteinExistence type="predicted"/>
<gene>
    <name evidence="2" type="ORF">GCM10009579_85310</name>
</gene>
<evidence type="ECO:0000256" key="1">
    <source>
        <dbReference type="SAM" id="MobiDB-lite"/>
    </source>
</evidence>